<dbReference type="PROSITE" id="PS50109">
    <property type="entry name" value="HIS_KIN"/>
    <property type="match status" value="1"/>
</dbReference>
<keyword evidence="3" id="KW-0597">Phosphoprotein</keyword>
<dbReference type="InterPro" id="IPR001610">
    <property type="entry name" value="PAC"/>
</dbReference>
<evidence type="ECO:0000259" key="11">
    <source>
        <dbReference type="PROSITE" id="PS50112"/>
    </source>
</evidence>
<feature type="domain" description="Histidine kinase" evidence="10">
    <location>
        <begin position="749"/>
        <end position="965"/>
    </location>
</feature>
<dbReference type="AlphaFoldDB" id="B4VNR8"/>
<organism evidence="13 14">
    <name type="scientific">Coleofasciculus chthonoplastes PCC 7420</name>
    <dbReference type="NCBI Taxonomy" id="118168"/>
    <lineage>
        <taxon>Bacteria</taxon>
        <taxon>Bacillati</taxon>
        <taxon>Cyanobacteriota</taxon>
        <taxon>Cyanophyceae</taxon>
        <taxon>Coleofasciculales</taxon>
        <taxon>Coleofasciculaceae</taxon>
        <taxon>Coleofasciculus</taxon>
    </lineage>
</organism>
<dbReference type="Gene3D" id="3.30.450.20">
    <property type="entry name" value="PAS domain"/>
    <property type="match status" value="4"/>
</dbReference>
<dbReference type="Pfam" id="PF00989">
    <property type="entry name" value="PAS"/>
    <property type="match status" value="1"/>
</dbReference>
<dbReference type="InterPro" id="IPR013655">
    <property type="entry name" value="PAS_fold_3"/>
</dbReference>
<dbReference type="EMBL" id="DS989846">
    <property type="protein sequence ID" value="EDX76486.1"/>
    <property type="molecule type" value="Genomic_DNA"/>
</dbReference>
<evidence type="ECO:0000256" key="8">
    <source>
        <dbReference type="ARBA" id="ARBA00023012"/>
    </source>
</evidence>
<dbReference type="InterPro" id="IPR013656">
    <property type="entry name" value="PAS_4"/>
</dbReference>
<dbReference type="InterPro" id="IPR052162">
    <property type="entry name" value="Sensor_kinase/Photoreceptor"/>
</dbReference>
<keyword evidence="14" id="KW-1185">Reference proteome</keyword>
<dbReference type="PANTHER" id="PTHR43304">
    <property type="entry name" value="PHYTOCHROME-LIKE PROTEIN CPH1"/>
    <property type="match status" value="1"/>
</dbReference>
<evidence type="ECO:0000313" key="13">
    <source>
        <dbReference type="EMBL" id="EDX76486.1"/>
    </source>
</evidence>
<feature type="domain" description="PAS" evidence="11">
    <location>
        <begin position="606"/>
        <end position="650"/>
    </location>
</feature>
<evidence type="ECO:0000313" key="14">
    <source>
        <dbReference type="Proteomes" id="UP000003835"/>
    </source>
</evidence>
<dbReference type="GO" id="GO:0005524">
    <property type="term" value="F:ATP binding"/>
    <property type="evidence" value="ECO:0007669"/>
    <property type="project" value="UniProtKB-KW"/>
</dbReference>
<dbReference type="PROSITE" id="PS50112">
    <property type="entry name" value="PAS"/>
    <property type="match status" value="3"/>
</dbReference>
<dbReference type="Pfam" id="PF01590">
    <property type="entry name" value="GAF"/>
    <property type="match status" value="1"/>
</dbReference>
<dbReference type="STRING" id="118168.MC7420_4742"/>
<dbReference type="InterPro" id="IPR035965">
    <property type="entry name" value="PAS-like_dom_sf"/>
</dbReference>
<reference evidence="13 14" key="1">
    <citation type="submission" date="2008-07" db="EMBL/GenBank/DDBJ databases">
        <authorList>
            <person name="Tandeau de Marsac N."/>
            <person name="Ferriera S."/>
            <person name="Johnson J."/>
            <person name="Kravitz S."/>
            <person name="Beeson K."/>
            <person name="Sutton G."/>
            <person name="Rogers Y.-H."/>
            <person name="Friedman R."/>
            <person name="Frazier M."/>
            <person name="Venter J.C."/>
        </authorList>
    </citation>
    <scope>NUCLEOTIDE SEQUENCE [LARGE SCALE GENOMIC DNA]</scope>
    <source>
        <strain evidence="13 14">PCC 7420</strain>
    </source>
</reference>
<dbReference type="PRINTS" id="PR00344">
    <property type="entry name" value="BCTRLSENSOR"/>
</dbReference>
<dbReference type="Pfam" id="PF08447">
    <property type="entry name" value="PAS_3"/>
    <property type="match status" value="1"/>
</dbReference>
<dbReference type="GO" id="GO:0006355">
    <property type="term" value="P:regulation of DNA-templated transcription"/>
    <property type="evidence" value="ECO:0007669"/>
    <property type="project" value="InterPro"/>
</dbReference>
<dbReference type="InterPro" id="IPR000014">
    <property type="entry name" value="PAS"/>
</dbReference>
<dbReference type="SMART" id="SM00086">
    <property type="entry name" value="PAC"/>
    <property type="match status" value="4"/>
</dbReference>
<dbReference type="InterPro" id="IPR000700">
    <property type="entry name" value="PAS-assoc_C"/>
</dbReference>
<dbReference type="InterPro" id="IPR029016">
    <property type="entry name" value="GAF-like_dom_sf"/>
</dbReference>
<dbReference type="SUPFAM" id="SSF47384">
    <property type="entry name" value="Homodimeric domain of signal transducing histidine kinase"/>
    <property type="match status" value="1"/>
</dbReference>
<feature type="domain" description="PAC" evidence="12">
    <location>
        <begin position="679"/>
        <end position="731"/>
    </location>
</feature>
<dbReference type="SMART" id="SM00065">
    <property type="entry name" value="GAF"/>
    <property type="match status" value="1"/>
</dbReference>
<evidence type="ECO:0000256" key="1">
    <source>
        <dbReference type="ARBA" id="ARBA00000085"/>
    </source>
</evidence>
<accession>B4VNR8</accession>
<dbReference type="InterPro" id="IPR036097">
    <property type="entry name" value="HisK_dim/P_sf"/>
</dbReference>
<dbReference type="InterPro" id="IPR003594">
    <property type="entry name" value="HATPase_dom"/>
</dbReference>
<evidence type="ECO:0000256" key="7">
    <source>
        <dbReference type="ARBA" id="ARBA00022840"/>
    </source>
</evidence>
<dbReference type="SMART" id="SM00388">
    <property type="entry name" value="HisKA"/>
    <property type="match status" value="1"/>
</dbReference>
<dbReference type="OrthoDB" id="9784397at2"/>
<dbReference type="NCBIfam" id="TIGR00229">
    <property type="entry name" value="sensory_box"/>
    <property type="match status" value="4"/>
</dbReference>
<proteinExistence type="predicted"/>
<dbReference type="Proteomes" id="UP000003835">
    <property type="component" value="Unassembled WGS sequence"/>
</dbReference>
<evidence type="ECO:0000256" key="3">
    <source>
        <dbReference type="ARBA" id="ARBA00022553"/>
    </source>
</evidence>
<dbReference type="SUPFAM" id="SSF55874">
    <property type="entry name" value="ATPase domain of HSP90 chaperone/DNA topoisomerase II/histidine kinase"/>
    <property type="match status" value="1"/>
</dbReference>
<dbReference type="Gene3D" id="1.10.287.130">
    <property type="match status" value="1"/>
</dbReference>
<dbReference type="CDD" id="cd00075">
    <property type="entry name" value="HATPase"/>
    <property type="match status" value="1"/>
</dbReference>
<keyword evidence="8" id="KW-0902">Two-component regulatory system</keyword>
<keyword evidence="9" id="KW-0175">Coiled coil</keyword>
<keyword evidence="6" id="KW-0418">Kinase</keyword>
<dbReference type="SUPFAM" id="SSF55781">
    <property type="entry name" value="GAF domain-like"/>
    <property type="match status" value="1"/>
</dbReference>
<dbReference type="GO" id="GO:0000155">
    <property type="term" value="F:phosphorelay sensor kinase activity"/>
    <property type="evidence" value="ECO:0007669"/>
    <property type="project" value="InterPro"/>
</dbReference>
<dbReference type="eggNOG" id="COG2203">
    <property type="taxonomic scope" value="Bacteria"/>
</dbReference>
<name>B4VNR8_9CYAN</name>
<gene>
    <name evidence="13" type="ORF">MC7420_4742</name>
</gene>
<dbReference type="Gene3D" id="3.30.565.10">
    <property type="entry name" value="Histidine kinase-like ATPase, C-terminal domain"/>
    <property type="match status" value="1"/>
</dbReference>
<dbReference type="InterPro" id="IPR004358">
    <property type="entry name" value="Sig_transdc_His_kin-like_C"/>
</dbReference>
<dbReference type="FunFam" id="3.30.565.10:FF:000037">
    <property type="entry name" value="Hybrid sensor histidine kinase/response regulator"/>
    <property type="match status" value="1"/>
</dbReference>
<dbReference type="InterPro" id="IPR036890">
    <property type="entry name" value="HATPase_C_sf"/>
</dbReference>
<sequence length="968" mass="110558">MNSFQTPSESMDQPANREFTQTLFLRISDDLFGIWNKEGYWQPLNPAWEKVLGWTEEELRSHTSWELIHPDDRDRTIAHFTSTEAVECEHRLRHQDGSYRWLAWKLIPVEDGRLYGVGKNITETKHTEAKLKERIEFEQLITSLSHQFIQLSSDGIEHAIKHTLEKIGKFCECDRTYMALFSEDTATASMIQEWDAPGVSSIQPQWQDFPTASYPWGMAKLRNLETIQISRRSDLPPEANSLKQALELTGAKSIAIVPIAQGNHLIGYLGCSTVNAEKIWSDDILSLLQIIGGIFANALSRQQAESQLRESERRFRAVFNQTFQLSSLLTLEGNVVADNQTATDFCQLDSFQVIGYPFWQLKCWTISAETQQQLQTAIAEAATGKTIRYEADILAPDQSVITIDFSLKPLRKENGEIELLIAEGRDISDRKQAEAKLQTAMVELEQRVEERTHELKQTNAQLQAEILQHQQTEAELRNSEQQFRRVFDEAPIGMTLADLNDRYIRVNRAFYSMLGYSQSEVMALSFKDITHPDELALEIPYMQQLIKGEIDSFQLEKRYIKKNKDLVWVNLTLIALRDKKGEVLYTLAMVEDITERKQAMEALRQSEARYRAIVEDQTELICRFKTDGTFTFVNDAYCRYFNKQRSELIGYRFKPQIPEIDQEFVNQQFKTLSVEKPIVTYEHRVILPDNEIRWQQWTERVMFDNEVNIVEFQGVGRDITPLKKAEAEIIKALEKERELSELRSSFVSLVSHEFRTPLTAILSSSELLDRYSKKLTDEKKKAHHQRIQIAVSRMTQLLDDVLTIGKAEAGKLTFKPASMNLIAFCQDIVDTLQMSISQQHSINFVCHGDCGDAQMDEKLLQHILNNLISNAIKYSSQGSEVKVELTCEGESAIFHIQDQGIGIPPEDIKKLFSSFQRAGNVGTIQGTGLGLAIVKKCVDLHGGLITVESEVGKGTTFTIILPLQSMAE</sequence>
<feature type="domain" description="PAS" evidence="11">
    <location>
        <begin position="45"/>
        <end position="74"/>
    </location>
</feature>
<keyword evidence="4" id="KW-0808">Transferase</keyword>
<keyword evidence="7" id="KW-0067">ATP-binding</keyword>
<dbReference type="CDD" id="cd00130">
    <property type="entry name" value="PAS"/>
    <property type="match status" value="3"/>
</dbReference>
<evidence type="ECO:0000256" key="5">
    <source>
        <dbReference type="ARBA" id="ARBA00022741"/>
    </source>
</evidence>
<evidence type="ECO:0000256" key="9">
    <source>
        <dbReference type="SAM" id="Coils"/>
    </source>
</evidence>
<dbReference type="InterPro" id="IPR003018">
    <property type="entry name" value="GAF"/>
</dbReference>
<evidence type="ECO:0000259" key="10">
    <source>
        <dbReference type="PROSITE" id="PS50109"/>
    </source>
</evidence>
<feature type="domain" description="PAC" evidence="12">
    <location>
        <begin position="387"/>
        <end position="439"/>
    </location>
</feature>
<dbReference type="PROSITE" id="PS50113">
    <property type="entry name" value="PAC"/>
    <property type="match status" value="3"/>
</dbReference>
<dbReference type="InterPro" id="IPR005467">
    <property type="entry name" value="His_kinase_dom"/>
</dbReference>
<evidence type="ECO:0000259" key="12">
    <source>
        <dbReference type="PROSITE" id="PS50113"/>
    </source>
</evidence>
<evidence type="ECO:0000256" key="4">
    <source>
        <dbReference type="ARBA" id="ARBA00022679"/>
    </source>
</evidence>
<dbReference type="PANTHER" id="PTHR43304:SF1">
    <property type="entry name" value="PAC DOMAIN-CONTAINING PROTEIN"/>
    <property type="match status" value="1"/>
</dbReference>
<dbReference type="HOGENOM" id="CLU_000445_89_2_3"/>
<evidence type="ECO:0000256" key="2">
    <source>
        <dbReference type="ARBA" id="ARBA00012438"/>
    </source>
</evidence>
<dbReference type="Gene3D" id="3.30.450.40">
    <property type="match status" value="1"/>
</dbReference>
<dbReference type="SMART" id="SM00091">
    <property type="entry name" value="PAS"/>
    <property type="match status" value="4"/>
</dbReference>
<dbReference type="Pfam" id="PF02518">
    <property type="entry name" value="HATPase_c"/>
    <property type="match status" value="1"/>
</dbReference>
<dbReference type="CDD" id="cd00082">
    <property type="entry name" value="HisKA"/>
    <property type="match status" value="1"/>
</dbReference>
<feature type="domain" description="PAS" evidence="11">
    <location>
        <begin position="479"/>
        <end position="549"/>
    </location>
</feature>
<dbReference type="Pfam" id="PF08448">
    <property type="entry name" value="PAS_4"/>
    <property type="match status" value="1"/>
</dbReference>
<feature type="domain" description="PAC" evidence="12">
    <location>
        <begin position="553"/>
        <end position="605"/>
    </location>
</feature>
<dbReference type="InterPro" id="IPR003661">
    <property type="entry name" value="HisK_dim/P_dom"/>
</dbReference>
<dbReference type="EC" id="2.7.13.3" evidence="2"/>
<feature type="coiled-coil region" evidence="9">
    <location>
        <begin position="430"/>
        <end position="489"/>
    </location>
</feature>
<keyword evidence="5" id="KW-0547">Nucleotide-binding</keyword>
<evidence type="ECO:0000256" key="6">
    <source>
        <dbReference type="ARBA" id="ARBA00022777"/>
    </source>
</evidence>
<dbReference type="Pfam" id="PF00512">
    <property type="entry name" value="HisKA"/>
    <property type="match status" value="1"/>
</dbReference>
<dbReference type="Pfam" id="PF13426">
    <property type="entry name" value="PAS_9"/>
    <property type="match status" value="1"/>
</dbReference>
<dbReference type="SMART" id="SM00387">
    <property type="entry name" value="HATPase_c"/>
    <property type="match status" value="1"/>
</dbReference>
<dbReference type="eggNOG" id="COG2205">
    <property type="taxonomic scope" value="Bacteria"/>
</dbReference>
<comment type="catalytic activity">
    <reaction evidence="1">
        <text>ATP + protein L-histidine = ADP + protein N-phospho-L-histidine.</text>
        <dbReference type="EC" id="2.7.13.3"/>
    </reaction>
</comment>
<protein>
    <recommendedName>
        <fullName evidence="2">histidine kinase</fullName>
        <ecNumber evidence="2">2.7.13.3</ecNumber>
    </recommendedName>
</protein>
<dbReference type="InterPro" id="IPR013767">
    <property type="entry name" value="PAS_fold"/>
</dbReference>
<dbReference type="RefSeq" id="WP_006100215.1">
    <property type="nucleotide sequence ID" value="NZ_DS989846.1"/>
</dbReference>
<dbReference type="SUPFAM" id="SSF55785">
    <property type="entry name" value="PYP-like sensor domain (PAS domain)"/>
    <property type="match status" value="4"/>
</dbReference>